<dbReference type="PANTHER" id="PTHR33594:SF1">
    <property type="entry name" value="HD_PDEASE DOMAIN-CONTAINING PROTEIN"/>
    <property type="match status" value="1"/>
</dbReference>
<protein>
    <submittedName>
        <fullName evidence="2">HD domain-containing protein</fullName>
    </submittedName>
</protein>
<dbReference type="RefSeq" id="WP_381537309.1">
    <property type="nucleotide sequence ID" value="NZ_JBHUGI010000024.1"/>
</dbReference>
<accession>A0ABW4SFG3</accession>
<dbReference type="CDD" id="cd00077">
    <property type="entry name" value="HDc"/>
    <property type="match status" value="1"/>
</dbReference>
<evidence type="ECO:0000259" key="1">
    <source>
        <dbReference type="SMART" id="SM00471"/>
    </source>
</evidence>
<dbReference type="Pfam" id="PF01966">
    <property type="entry name" value="HD"/>
    <property type="match status" value="1"/>
</dbReference>
<name>A0ABW4SFG3_9BACL</name>
<comment type="caution">
    <text evidence="2">The sequence shown here is derived from an EMBL/GenBank/DDBJ whole genome shotgun (WGS) entry which is preliminary data.</text>
</comment>
<dbReference type="SUPFAM" id="SSF109604">
    <property type="entry name" value="HD-domain/PDEase-like"/>
    <property type="match status" value="1"/>
</dbReference>
<sequence>MEIIIENCKQSVLSIYEKFDASHDYAHIERVLKNAEKIMSTEPSANQNVIRLAVLLHDIEDAKYFSEKNPTSFDILTSLGVKSELIEEILHCILSVSFSGGNEKEITSIEGAIIRDADRLDAIGAIGIARTFAFGGAKGRKLYDVDEEVRLKMSEKEYRQRGTASVTHFHEKLLLLRDLMITKEGKKLAEERHAFMVLFLEQLENEVKR</sequence>
<evidence type="ECO:0000313" key="3">
    <source>
        <dbReference type="Proteomes" id="UP001597218"/>
    </source>
</evidence>
<evidence type="ECO:0000313" key="2">
    <source>
        <dbReference type="EMBL" id="MFD1928188.1"/>
    </source>
</evidence>
<reference evidence="3" key="1">
    <citation type="journal article" date="2019" name="Int. J. Syst. Evol. Microbiol.">
        <title>The Global Catalogue of Microorganisms (GCM) 10K type strain sequencing project: providing services to taxonomists for standard genome sequencing and annotation.</title>
        <authorList>
            <consortium name="The Broad Institute Genomics Platform"/>
            <consortium name="The Broad Institute Genome Sequencing Center for Infectious Disease"/>
            <person name="Wu L."/>
            <person name="Ma J."/>
        </authorList>
    </citation>
    <scope>NUCLEOTIDE SEQUENCE [LARGE SCALE GENOMIC DNA]</scope>
    <source>
        <strain evidence="3">CGMCC 4.7177</strain>
    </source>
</reference>
<proteinExistence type="predicted"/>
<dbReference type="PANTHER" id="PTHR33594">
    <property type="entry name" value="SUPERFAMILY HYDROLASE, PUTATIVE (AFU_ORTHOLOGUE AFUA_1G03035)-RELATED"/>
    <property type="match status" value="1"/>
</dbReference>
<dbReference type="Proteomes" id="UP001597218">
    <property type="component" value="Unassembled WGS sequence"/>
</dbReference>
<dbReference type="InterPro" id="IPR006674">
    <property type="entry name" value="HD_domain"/>
</dbReference>
<feature type="domain" description="HD/PDEase" evidence="1">
    <location>
        <begin position="20"/>
        <end position="132"/>
    </location>
</feature>
<organism evidence="2 3">
    <name type="scientific">Sporosarcina siberiensis</name>
    <dbReference type="NCBI Taxonomy" id="1365606"/>
    <lineage>
        <taxon>Bacteria</taxon>
        <taxon>Bacillati</taxon>
        <taxon>Bacillota</taxon>
        <taxon>Bacilli</taxon>
        <taxon>Bacillales</taxon>
        <taxon>Caryophanaceae</taxon>
        <taxon>Sporosarcina</taxon>
    </lineage>
</organism>
<keyword evidence="3" id="KW-1185">Reference proteome</keyword>
<gene>
    <name evidence="2" type="ORF">ACFSFY_08965</name>
</gene>
<dbReference type="InterPro" id="IPR003607">
    <property type="entry name" value="HD/PDEase_dom"/>
</dbReference>
<dbReference type="SMART" id="SM00471">
    <property type="entry name" value="HDc"/>
    <property type="match status" value="1"/>
</dbReference>
<dbReference type="EMBL" id="JBHUGI010000024">
    <property type="protein sequence ID" value="MFD1928188.1"/>
    <property type="molecule type" value="Genomic_DNA"/>
</dbReference>
<dbReference type="Gene3D" id="1.10.3210.50">
    <property type="match status" value="1"/>
</dbReference>